<accession>A0A931AUZ9</accession>
<sequence length="483" mass="57531">MLENYIERNVSRKVYLCEQLFEFQEIDIEDSAEMLGVTMPTVLHDLESITECLEYCIEKCEREKHRYKIIFKHGIELSELTQFLYGQSYFLKFLSYYFRGQFTSTELSDLEYISLSKVYTIKKTVLDFFKANLYLKNKQIIIPEFDVRNLLLALVRYINWEGYENKNPKVANACKQLIEFTEAHFFKRRYSAEDRFFITRGIEIAIGRKGYPLDFNEEEKRTAEEKPLFHILKQGLSEQKESLNLQEEDVYFIFSLFNKRNYTNENMGLLRKDFEIAYTSFIDHNPCICELIKKIINRIGKQCKNDFILKKSFLQFIRTTWADGQVFLPDRIYLLTHTEKELYEDIVNILNSWKEVYCPNLRWNNNLTRKFVKSMSLIMNGQEEQPTEVFIVAPSVVKQVFYREMILSEMNEAVELNPMIYHSLEELPDECLYLNKRIVYCDVAVYQSGFDTENTHIFPISLNNKYLHLGQKMNLALSNKRIE</sequence>
<dbReference type="Proteomes" id="UP000637757">
    <property type="component" value="Unassembled WGS sequence"/>
</dbReference>
<evidence type="ECO:0008006" key="3">
    <source>
        <dbReference type="Google" id="ProtNLM"/>
    </source>
</evidence>
<protein>
    <recommendedName>
        <fullName evidence="3">Mga helix-turn-helix domain-containing protein</fullName>
    </recommendedName>
</protein>
<name>A0A931AUZ9_9ENTE</name>
<evidence type="ECO:0000313" key="1">
    <source>
        <dbReference type="EMBL" id="MBF8807593.1"/>
    </source>
</evidence>
<organism evidence="1 2">
    <name type="scientific">Enterococcus lacertideformus</name>
    <dbReference type="NCBI Taxonomy" id="2771493"/>
    <lineage>
        <taxon>Bacteria</taxon>
        <taxon>Bacillati</taxon>
        <taxon>Bacillota</taxon>
        <taxon>Bacilli</taxon>
        <taxon>Lactobacillales</taxon>
        <taxon>Enterococcaceae</taxon>
        <taxon>Enterococcus</taxon>
    </lineage>
</organism>
<dbReference type="AlphaFoldDB" id="A0A931AUZ9"/>
<comment type="caution">
    <text evidence="1">The sequence shown here is derived from an EMBL/GenBank/DDBJ whole genome shotgun (WGS) entry which is preliminary data.</text>
</comment>
<evidence type="ECO:0000313" key="2">
    <source>
        <dbReference type="Proteomes" id="UP000637757"/>
    </source>
</evidence>
<proteinExistence type="predicted"/>
<gene>
    <name evidence="1" type="ORF">IC227_03390</name>
</gene>
<dbReference type="EMBL" id="JADAKE010000010">
    <property type="protein sequence ID" value="MBF8807593.1"/>
    <property type="molecule type" value="Genomic_DNA"/>
</dbReference>
<keyword evidence="2" id="KW-1185">Reference proteome</keyword>
<reference evidence="1" key="1">
    <citation type="submission" date="2020-09" db="EMBL/GenBank/DDBJ databases">
        <title>Genomic insights into the novelty and pathogenicity of a unique biofilm-forming Enterococcus sp. bacteria (Enterococcus lacertideformus) identified in reptiles.</title>
        <authorList>
            <person name="Agius J.E."/>
            <person name="Phalen D.N."/>
            <person name="Rose K."/>
            <person name="Eden J.-S."/>
        </authorList>
    </citation>
    <scope>NUCLEOTIDE SEQUENCE</scope>
    <source>
        <strain evidence="1">PHRS 0518</strain>
    </source>
</reference>